<dbReference type="AlphaFoldDB" id="A0A7V5RQY2"/>
<dbReference type="InterPro" id="IPR019734">
    <property type="entry name" value="TPR_rpt"/>
</dbReference>
<organism evidence="3">
    <name type="scientific">Caldithrix abyssi</name>
    <dbReference type="NCBI Taxonomy" id="187145"/>
    <lineage>
        <taxon>Bacteria</taxon>
        <taxon>Pseudomonadati</taxon>
        <taxon>Calditrichota</taxon>
        <taxon>Calditrichia</taxon>
        <taxon>Calditrichales</taxon>
        <taxon>Calditrichaceae</taxon>
        <taxon>Caldithrix</taxon>
    </lineage>
</organism>
<sequence>EKAWKVINLYGDSSSWADDALFLIGKSHYELEEYDKAREIFEQFAQKYINSEWLPDSKLWLGKAYLKLGENEKALERFSAILAGDSDDDLKAEAHLYLAHLYFDSETYDKAIEHYEQVLELSSDEAVSTEALFSLAEANYALGDYDRAIENYEDILKYDIPMTRRYDALAKLIDALIEKKDYDAAIALMRNILTDQRYKDYFSLIEVKLANISEFQESKDFARSQYREVLKKYPRTEGAALAAFYLGQQFEYDLGQFDSAKVMYDRVRKEFAKSEAVEEAGKRGKLLSAYLKIKNQLDKDFEDLYKLEHGDSSLVDSLVTGLDTIETVEKQFPDRANDDNAATDERNRAIASQKDSQNGNADKENSAGPISERARLKKTKKVKEKKVAVSRNADQVQKSIHRNLYNLGEFFLLTYDRPDSALRPYREFIQRYPQDTVLTPKAYYSLYTAYQLLGDSSDAQKVKADLFELFPESIYSKKLQGRLEEKNKQEISAAHKQYLEAESFWDKGEYDKAIRIFRHIARQDSGSQWALKARYAVAWLYENVINDRDKALEAYKVLAAEFPNSPTGRLARKKIAPPPPEKKETAPADTTAIKNKPPQKELIENFEKKLAPKPGTEKNNGEMEDVEPAREISPFRKGLLKSRDKKTGNKKDDKD</sequence>
<protein>
    <submittedName>
        <fullName evidence="3">Tetratricopeptide repeat protein</fullName>
    </submittedName>
</protein>
<feature type="compositionally biased region" description="Basic and acidic residues" evidence="2">
    <location>
        <begin position="598"/>
        <end position="634"/>
    </location>
</feature>
<dbReference type="SUPFAM" id="SSF48452">
    <property type="entry name" value="TPR-like"/>
    <property type="match status" value="2"/>
</dbReference>
<accession>A0A7V5RQY2</accession>
<dbReference type="Proteomes" id="UP000885771">
    <property type="component" value="Unassembled WGS sequence"/>
</dbReference>
<feature type="repeat" description="TPR" evidence="1">
    <location>
        <begin position="129"/>
        <end position="162"/>
    </location>
</feature>
<dbReference type="PANTHER" id="PTHR12558:SF13">
    <property type="entry name" value="CELL DIVISION CYCLE PROTEIN 27 HOMOLOG"/>
    <property type="match status" value="1"/>
</dbReference>
<dbReference type="Pfam" id="PF13424">
    <property type="entry name" value="TPR_12"/>
    <property type="match status" value="1"/>
</dbReference>
<feature type="repeat" description="TPR" evidence="1">
    <location>
        <begin position="92"/>
        <end position="125"/>
    </location>
</feature>
<comment type="caution">
    <text evidence="3">The sequence shown here is derived from an EMBL/GenBank/DDBJ whole genome shotgun (WGS) entry which is preliminary data.</text>
</comment>
<name>A0A7V5RQY2_CALAY</name>
<evidence type="ECO:0000313" key="3">
    <source>
        <dbReference type="EMBL" id="HHM02825.1"/>
    </source>
</evidence>
<keyword evidence="1" id="KW-0802">TPR repeat</keyword>
<feature type="non-terminal residue" evidence="3">
    <location>
        <position position="1"/>
    </location>
</feature>
<feature type="compositionally biased region" description="Basic residues" evidence="2">
    <location>
        <begin position="375"/>
        <end position="384"/>
    </location>
</feature>
<dbReference type="SMART" id="SM00028">
    <property type="entry name" value="TPR"/>
    <property type="match status" value="5"/>
</dbReference>
<feature type="region of interest" description="Disordered" evidence="2">
    <location>
        <begin position="349"/>
        <end position="386"/>
    </location>
</feature>
<dbReference type="Gene3D" id="1.25.40.10">
    <property type="entry name" value="Tetratricopeptide repeat domain"/>
    <property type="match status" value="5"/>
</dbReference>
<dbReference type="PANTHER" id="PTHR12558">
    <property type="entry name" value="CELL DIVISION CYCLE 16,23,27"/>
    <property type="match status" value="1"/>
</dbReference>
<dbReference type="InterPro" id="IPR011990">
    <property type="entry name" value="TPR-like_helical_dom_sf"/>
</dbReference>
<dbReference type="EMBL" id="DRLI01000284">
    <property type="protein sequence ID" value="HHM02825.1"/>
    <property type="molecule type" value="Genomic_DNA"/>
</dbReference>
<evidence type="ECO:0000256" key="2">
    <source>
        <dbReference type="SAM" id="MobiDB-lite"/>
    </source>
</evidence>
<dbReference type="Pfam" id="PF13174">
    <property type="entry name" value="TPR_6"/>
    <property type="match status" value="3"/>
</dbReference>
<feature type="region of interest" description="Disordered" evidence="2">
    <location>
        <begin position="567"/>
        <end position="655"/>
    </location>
</feature>
<reference evidence="3" key="1">
    <citation type="journal article" date="2020" name="mSystems">
        <title>Genome- and Community-Level Interaction Insights into Carbon Utilization and Element Cycling Functions of Hydrothermarchaeota in Hydrothermal Sediment.</title>
        <authorList>
            <person name="Zhou Z."/>
            <person name="Liu Y."/>
            <person name="Xu W."/>
            <person name="Pan J."/>
            <person name="Luo Z.H."/>
            <person name="Li M."/>
        </authorList>
    </citation>
    <scope>NUCLEOTIDE SEQUENCE [LARGE SCALE GENOMIC DNA]</scope>
    <source>
        <strain evidence="3">HyVt-460</strain>
    </source>
</reference>
<dbReference type="PROSITE" id="PS50293">
    <property type="entry name" value="TPR_REGION"/>
    <property type="match status" value="1"/>
</dbReference>
<gene>
    <name evidence="3" type="ORF">ENJ15_07400</name>
</gene>
<feature type="repeat" description="TPR" evidence="1">
    <location>
        <begin position="55"/>
        <end position="88"/>
    </location>
</feature>
<dbReference type="PROSITE" id="PS50005">
    <property type="entry name" value="TPR"/>
    <property type="match status" value="3"/>
</dbReference>
<evidence type="ECO:0000256" key="1">
    <source>
        <dbReference type="PROSITE-ProRule" id="PRU00339"/>
    </source>
</evidence>
<feature type="compositionally biased region" description="Basic and acidic residues" evidence="2">
    <location>
        <begin position="641"/>
        <end position="655"/>
    </location>
</feature>
<proteinExistence type="predicted"/>